<evidence type="ECO:0000256" key="1">
    <source>
        <dbReference type="ARBA" id="ARBA00023002"/>
    </source>
</evidence>
<reference evidence="5" key="1">
    <citation type="journal article" date="2020" name="mSystems">
        <title>Genome- and Community-Level Interaction Insights into Carbon Utilization and Element Cycling Functions of Hydrothermarchaeota in Hydrothermal Sediment.</title>
        <authorList>
            <person name="Zhou Z."/>
            <person name="Liu Y."/>
            <person name="Xu W."/>
            <person name="Pan J."/>
            <person name="Luo Z.H."/>
            <person name="Li M."/>
        </authorList>
    </citation>
    <scope>NUCLEOTIDE SEQUENCE [LARGE SCALE GENOMIC DNA]</scope>
    <source>
        <strain evidence="5">SpSt-626</strain>
        <strain evidence="4">SpSt-695</strain>
    </source>
</reference>
<dbReference type="Pfam" id="PF01855">
    <property type="entry name" value="POR_N"/>
    <property type="match status" value="1"/>
</dbReference>
<dbReference type="InterPro" id="IPR002880">
    <property type="entry name" value="Pyrv_Fd/Flavodoxin_OxRdtase_N"/>
</dbReference>
<feature type="domain" description="Pyruvate flavodoxin/ferredoxin oxidoreductase pyrimidine binding" evidence="2">
    <location>
        <begin position="20"/>
        <end position="253"/>
    </location>
</feature>
<organism evidence="5">
    <name type="scientific">candidate division WOR-3 bacterium</name>
    <dbReference type="NCBI Taxonomy" id="2052148"/>
    <lineage>
        <taxon>Bacteria</taxon>
        <taxon>Bacteria division WOR-3</taxon>
    </lineage>
</organism>
<dbReference type="EMBL" id="DTDP01000058">
    <property type="protein sequence ID" value="HGK53647.1"/>
    <property type="molecule type" value="Genomic_DNA"/>
</dbReference>
<evidence type="ECO:0000259" key="3">
    <source>
        <dbReference type="Pfam" id="PF17147"/>
    </source>
</evidence>
<dbReference type="Gene3D" id="3.40.50.920">
    <property type="match status" value="1"/>
</dbReference>
<dbReference type="GO" id="GO:0016491">
    <property type="term" value="F:oxidoreductase activity"/>
    <property type="evidence" value="ECO:0007669"/>
    <property type="project" value="UniProtKB-KW"/>
</dbReference>
<comment type="caution">
    <text evidence="5">The sequence shown here is derived from an EMBL/GenBank/DDBJ whole genome shotgun (WGS) entry which is preliminary data.</text>
</comment>
<dbReference type="InterPro" id="IPR009014">
    <property type="entry name" value="Transketo_C/PFOR_II"/>
</dbReference>
<dbReference type="FunFam" id="3.40.50.920:FF:000013">
    <property type="entry name" value="Ferredoxin oxidoreductase alpha subunit"/>
    <property type="match status" value="1"/>
</dbReference>
<dbReference type="InterPro" id="IPR029061">
    <property type="entry name" value="THDP-binding"/>
</dbReference>
<dbReference type="FunFam" id="3.40.50.970:FF:000022">
    <property type="entry name" value="2-oxoglutarate ferredoxin oxidoreductase alpha subunit"/>
    <property type="match status" value="1"/>
</dbReference>
<protein>
    <submittedName>
        <fullName evidence="5">2-oxoacid:acceptor oxidoreductase subunit alpha</fullName>
    </submittedName>
</protein>
<dbReference type="SUPFAM" id="SSF52518">
    <property type="entry name" value="Thiamin diphosphate-binding fold (THDP-binding)"/>
    <property type="match status" value="1"/>
</dbReference>
<dbReference type="Pfam" id="PF17147">
    <property type="entry name" value="PFOR_II"/>
    <property type="match status" value="1"/>
</dbReference>
<dbReference type="SUPFAM" id="SSF52922">
    <property type="entry name" value="TK C-terminal domain-like"/>
    <property type="match status" value="1"/>
</dbReference>
<proteinExistence type="predicted"/>
<evidence type="ECO:0000313" key="4">
    <source>
        <dbReference type="EMBL" id="HGK53647.1"/>
    </source>
</evidence>
<accession>A0A7V4ABH0</accession>
<dbReference type="PANTHER" id="PTHR43088:SF1">
    <property type="entry name" value="SUBUNIT OF PYRUVATE:FLAVODOXIN OXIDOREDUCTASE"/>
    <property type="match status" value="1"/>
</dbReference>
<evidence type="ECO:0000313" key="5">
    <source>
        <dbReference type="EMBL" id="HGM97560.1"/>
    </source>
</evidence>
<sequence length="382" mass="42227">MKAKILTGTHYMLGDHACAEGAIAAGCRFFAGYPITPSTEIAEWISRRLPLFGGIYIQMEDEIASITALIGASCGGVKSMTATSGPGYSLMVEGIGLAVMLEVPCVIVNVQRGAPSTGLPTLVGQGDVMQARWGSHGDYEIIALAPNSCQEMFDLTIKAFNLSEKYRVPVTILSDEAVGHLREKVVIPPEEKIEIIDRKKPNVPPEEYWPYIPDEDLVPPMAIAGEGYFVHMTGLTHDERGYPDITGEAHERLVRRLIDKIQKNRKDIIEYEEVMLDDAEIVVVSFGITARAALKAVREARKKGIKAGLFRLITIWPFPEERIAEISKKIEKFVVAEINQGQVRREVERARVNSVPVIGVHKLGGELITPDEILEGIWKKQN</sequence>
<keyword evidence="1" id="KW-0560">Oxidoreductase</keyword>
<dbReference type="EMBL" id="DTAR01000064">
    <property type="protein sequence ID" value="HGM97560.1"/>
    <property type="molecule type" value="Genomic_DNA"/>
</dbReference>
<dbReference type="InterPro" id="IPR052368">
    <property type="entry name" value="2-oxoacid_oxidoreductase"/>
</dbReference>
<dbReference type="InterPro" id="IPR033412">
    <property type="entry name" value="PFOR_II"/>
</dbReference>
<dbReference type="Gene3D" id="3.40.50.970">
    <property type="match status" value="1"/>
</dbReference>
<dbReference type="AlphaFoldDB" id="A0A7V4ABH0"/>
<name>A0A7V4ABH0_UNCW3</name>
<dbReference type="NCBIfam" id="NF006412">
    <property type="entry name" value="PRK08659.1"/>
    <property type="match status" value="1"/>
</dbReference>
<feature type="domain" description="Pyruvate:ferredoxin oxidoreductase core" evidence="3">
    <location>
        <begin position="279"/>
        <end position="373"/>
    </location>
</feature>
<gene>
    <name evidence="5" type="ORF">ENT96_00720</name>
    <name evidence="4" type="ORF">ENU72_01315</name>
</gene>
<dbReference type="CDD" id="cd07034">
    <property type="entry name" value="TPP_PYR_PFOR_IOR-alpha_like"/>
    <property type="match status" value="1"/>
</dbReference>
<evidence type="ECO:0000259" key="2">
    <source>
        <dbReference type="Pfam" id="PF01855"/>
    </source>
</evidence>
<dbReference type="PANTHER" id="PTHR43088">
    <property type="entry name" value="SUBUNIT OF PYRUVATE:FLAVODOXIN OXIDOREDUCTASE-RELATED"/>
    <property type="match status" value="1"/>
</dbReference>